<dbReference type="SUPFAM" id="SSF53597">
    <property type="entry name" value="Dihydrofolate reductase-like"/>
    <property type="match status" value="1"/>
</dbReference>
<dbReference type="GO" id="GO:0046655">
    <property type="term" value="P:folic acid metabolic process"/>
    <property type="evidence" value="ECO:0007669"/>
    <property type="project" value="TreeGrafter"/>
</dbReference>
<dbReference type="InterPro" id="IPR012259">
    <property type="entry name" value="DHFR"/>
</dbReference>
<dbReference type="PRINTS" id="PR00070">
    <property type="entry name" value="DHFR"/>
</dbReference>
<evidence type="ECO:0000256" key="5">
    <source>
        <dbReference type="ARBA" id="ARBA00023002"/>
    </source>
</evidence>
<evidence type="ECO:0000256" key="1">
    <source>
        <dbReference type="ARBA" id="ARBA00004903"/>
    </source>
</evidence>
<dbReference type="GO" id="GO:0004146">
    <property type="term" value="F:dihydrofolate reductase activity"/>
    <property type="evidence" value="ECO:0007669"/>
    <property type="project" value="UniProtKB-EC"/>
</dbReference>
<dbReference type="Gene3D" id="3.40.430.10">
    <property type="entry name" value="Dihydrofolate Reductase, subunit A"/>
    <property type="match status" value="1"/>
</dbReference>
<keyword evidence="3" id="KW-0554">One-carbon metabolism</keyword>
<dbReference type="PROSITE" id="PS00075">
    <property type="entry name" value="DHFR_1"/>
    <property type="match status" value="1"/>
</dbReference>
<dbReference type="Pfam" id="PF00186">
    <property type="entry name" value="DHFR_1"/>
    <property type="match status" value="1"/>
</dbReference>
<evidence type="ECO:0000313" key="8">
    <source>
        <dbReference type="EMBL" id="QPI16802.1"/>
    </source>
</evidence>
<evidence type="ECO:0000256" key="4">
    <source>
        <dbReference type="ARBA" id="ARBA00022857"/>
    </source>
</evidence>
<dbReference type="GO" id="GO:0046654">
    <property type="term" value="P:tetrahydrofolate biosynthetic process"/>
    <property type="evidence" value="ECO:0007669"/>
    <property type="project" value="InterPro"/>
</dbReference>
<proteinExistence type="inferred from homology"/>
<comment type="pathway">
    <text evidence="1">Cofactor biosynthesis; tetrahydrofolate biosynthesis; 5,6,7,8-tetrahydrofolate from 7,8-dihydrofolate: step 1/1.</text>
</comment>
<dbReference type="CDD" id="cd00209">
    <property type="entry name" value="DHFR"/>
    <property type="match status" value="1"/>
</dbReference>
<evidence type="ECO:0000256" key="3">
    <source>
        <dbReference type="ARBA" id="ARBA00022563"/>
    </source>
</evidence>
<name>A0A7S9SUW9_9VIRU</name>
<dbReference type="GO" id="GO:0006730">
    <property type="term" value="P:one-carbon metabolic process"/>
    <property type="evidence" value="ECO:0007669"/>
    <property type="project" value="UniProtKB-KW"/>
</dbReference>
<dbReference type="EC" id="1.5.1.3" evidence="2"/>
<organism evidence="8">
    <name type="scientific">Virus NIOZ-UU159</name>
    <dbReference type="NCBI Taxonomy" id="2763270"/>
    <lineage>
        <taxon>Viruses</taxon>
    </lineage>
</organism>
<dbReference type="InterPro" id="IPR017925">
    <property type="entry name" value="DHFR_CS"/>
</dbReference>
<accession>A0A7S9SUW9</accession>
<feature type="domain" description="DHFR" evidence="7">
    <location>
        <begin position="3"/>
        <end position="192"/>
    </location>
</feature>
<keyword evidence="5" id="KW-0560">Oxidoreductase</keyword>
<comment type="similarity">
    <text evidence="6">Belongs to the dihydrofolate reductase family.</text>
</comment>
<sequence length="192" mass="22263">MKDVGIIVAATTNGGIGYKNALPWSIPEELKLFRKITTCVENDKKYNCIIMGKNTWHSIPNKPLKNRVNIIITSNEYKKMKNEVDNNDNIIVVKDLQEAINHLNRTDSIENGFIIGGSQLYNECLKKNLDKIKYVYLSLIFDKNYKCDKFIETKIIYDNFIINKEDVITTDKYISMKGINKRYPVIYDEPPD</sequence>
<evidence type="ECO:0000256" key="2">
    <source>
        <dbReference type="ARBA" id="ARBA00012856"/>
    </source>
</evidence>
<evidence type="ECO:0000259" key="7">
    <source>
        <dbReference type="PROSITE" id="PS51330"/>
    </source>
</evidence>
<dbReference type="GO" id="GO:0046452">
    <property type="term" value="P:dihydrofolate metabolic process"/>
    <property type="evidence" value="ECO:0007669"/>
    <property type="project" value="TreeGrafter"/>
</dbReference>
<dbReference type="InterPro" id="IPR001796">
    <property type="entry name" value="DHFR_dom"/>
</dbReference>
<reference evidence="8" key="1">
    <citation type="submission" date="2020-08" db="EMBL/GenBank/DDBJ databases">
        <title>Bridging the membrane lipid divide: bacteria of the FCB group superphylum have the potential to synthesize archaeal ether lipids.</title>
        <authorList>
            <person name="Villanueva L."/>
            <person name="von Meijenfeldt F.A.B."/>
            <person name="Westbye A.B."/>
            <person name="Yadav S."/>
            <person name="Hopmans E.C."/>
            <person name="Dutilh B.E."/>
            <person name="Sinninghe Damste J.S."/>
        </authorList>
    </citation>
    <scope>NUCLEOTIDE SEQUENCE</scope>
    <source>
        <strain evidence="8">NIOZ-UU159</strain>
    </source>
</reference>
<dbReference type="PANTHER" id="PTHR48069:SF3">
    <property type="entry name" value="DIHYDROFOLATE REDUCTASE"/>
    <property type="match status" value="1"/>
</dbReference>
<dbReference type="EMBL" id="MW030606">
    <property type="protein sequence ID" value="QPI16802.1"/>
    <property type="molecule type" value="Genomic_DNA"/>
</dbReference>
<evidence type="ECO:0000256" key="6">
    <source>
        <dbReference type="RuleBase" id="RU004474"/>
    </source>
</evidence>
<protein>
    <recommendedName>
        <fullName evidence="2">dihydrofolate reductase</fullName>
        <ecNumber evidence="2">1.5.1.3</ecNumber>
    </recommendedName>
</protein>
<dbReference type="PANTHER" id="PTHR48069">
    <property type="entry name" value="DIHYDROFOLATE REDUCTASE"/>
    <property type="match status" value="1"/>
</dbReference>
<dbReference type="GO" id="GO:0050661">
    <property type="term" value="F:NADP binding"/>
    <property type="evidence" value="ECO:0007669"/>
    <property type="project" value="InterPro"/>
</dbReference>
<gene>
    <name evidence="8" type="ORF">NIOZUU159_00298</name>
</gene>
<keyword evidence="4" id="KW-0521">NADP</keyword>
<dbReference type="InterPro" id="IPR024072">
    <property type="entry name" value="DHFR-like_dom_sf"/>
</dbReference>
<dbReference type="PROSITE" id="PS51330">
    <property type="entry name" value="DHFR_2"/>
    <property type="match status" value="1"/>
</dbReference>